<dbReference type="InterPro" id="IPR001626">
    <property type="entry name" value="ABC_TroCD"/>
</dbReference>
<sequence>MMAYNTLIVLLGTSVLGIAAGITGVFLLLRKRSLLSDAVSHATLPGIAAGFLVALALGLDDGRHLPTLLAGAALSGILGAASVQWLKDRTRLSEDAAIGVVLSSFFGLGIVMLSYIQTLGTGSRAGLDSFLLGQTAALTREETALTALMALAVIVVALSLRKELTLLCFDPVFTAASGWPLQKMDMILMGLMLAVVCTGLKTVGLILVIALLIIPAATARLWTDRLSLMLFLAPLTGGTSAASGALISAHFTSIPAGAMIVLTATLFLAAGFLFSPVHGILIRRRAQA</sequence>
<dbReference type="GO" id="GO:0055085">
    <property type="term" value="P:transmembrane transport"/>
    <property type="evidence" value="ECO:0007669"/>
    <property type="project" value="InterPro"/>
</dbReference>
<evidence type="ECO:0000313" key="10">
    <source>
        <dbReference type="EMBL" id="QQG36126.1"/>
    </source>
</evidence>
<dbReference type="Pfam" id="PF00950">
    <property type="entry name" value="ABC-3"/>
    <property type="match status" value="1"/>
</dbReference>
<evidence type="ECO:0000256" key="1">
    <source>
        <dbReference type="ARBA" id="ARBA00004651"/>
    </source>
</evidence>
<evidence type="ECO:0000256" key="5">
    <source>
        <dbReference type="ARBA" id="ARBA00022692"/>
    </source>
</evidence>
<evidence type="ECO:0000256" key="3">
    <source>
        <dbReference type="ARBA" id="ARBA00022448"/>
    </source>
</evidence>
<evidence type="ECO:0000256" key="8">
    <source>
        <dbReference type="RuleBase" id="RU003943"/>
    </source>
</evidence>
<evidence type="ECO:0000313" key="11">
    <source>
        <dbReference type="Proteomes" id="UP000595362"/>
    </source>
</evidence>
<dbReference type="SUPFAM" id="SSF81345">
    <property type="entry name" value="ABC transporter involved in vitamin B12 uptake, BtuC"/>
    <property type="match status" value="1"/>
</dbReference>
<comment type="subcellular location">
    <subcellularLocation>
        <location evidence="1 8">Cell membrane</location>
        <topology evidence="1 8">Multi-pass membrane protein</topology>
    </subcellularLocation>
</comment>
<dbReference type="Gene3D" id="1.10.3470.10">
    <property type="entry name" value="ABC transporter involved in vitamin B12 uptake, BtuC"/>
    <property type="match status" value="1"/>
</dbReference>
<evidence type="ECO:0000256" key="6">
    <source>
        <dbReference type="ARBA" id="ARBA00022989"/>
    </source>
</evidence>
<keyword evidence="5 8" id="KW-0812">Transmembrane</keyword>
<feature type="transmembrane region" description="Helical" evidence="9">
    <location>
        <begin position="65"/>
        <end position="86"/>
    </location>
</feature>
<feature type="transmembrane region" description="Helical" evidence="9">
    <location>
        <begin position="6"/>
        <end position="29"/>
    </location>
</feature>
<dbReference type="EMBL" id="CP066681">
    <property type="protein sequence ID" value="QQG36126.1"/>
    <property type="molecule type" value="Genomic_DNA"/>
</dbReference>
<evidence type="ECO:0000256" key="9">
    <source>
        <dbReference type="SAM" id="Phobius"/>
    </source>
</evidence>
<dbReference type="GO" id="GO:0010043">
    <property type="term" value="P:response to zinc ion"/>
    <property type="evidence" value="ECO:0007669"/>
    <property type="project" value="TreeGrafter"/>
</dbReference>
<dbReference type="AlphaFoldDB" id="A0A7T5UHL9"/>
<comment type="similarity">
    <text evidence="2 8">Belongs to the ABC-3 integral membrane protein family.</text>
</comment>
<keyword evidence="4" id="KW-1003">Cell membrane</keyword>
<keyword evidence="6 9" id="KW-1133">Transmembrane helix</keyword>
<evidence type="ECO:0000256" key="4">
    <source>
        <dbReference type="ARBA" id="ARBA00022475"/>
    </source>
</evidence>
<dbReference type="FunFam" id="1.10.3470.10:FF:000003">
    <property type="entry name" value="Iron ABC transporter permease SitD"/>
    <property type="match status" value="1"/>
</dbReference>
<keyword evidence="3 8" id="KW-0813">Transport</keyword>
<dbReference type="GO" id="GO:0043190">
    <property type="term" value="C:ATP-binding cassette (ABC) transporter complex"/>
    <property type="evidence" value="ECO:0007669"/>
    <property type="project" value="InterPro"/>
</dbReference>
<proteinExistence type="inferred from homology"/>
<dbReference type="PANTHER" id="PTHR30477:SF3">
    <property type="entry name" value="METAL TRANSPORT SYSTEM MEMBRANE PROTEIN CT_069-RELATED"/>
    <property type="match status" value="1"/>
</dbReference>
<organism evidence="10 11">
    <name type="scientific">Micavibrio aeruginosavorus</name>
    <dbReference type="NCBI Taxonomy" id="349221"/>
    <lineage>
        <taxon>Bacteria</taxon>
        <taxon>Pseudomonadati</taxon>
        <taxon>Bdellovibrionota</taxon>
        <taxon>Bdellovibrionia</taxon>
        <taxon>Bdellovibrionales</taxon>
        <taxon>Pseudobdellovibrionaceae</taxon>
        <taxon>Micavibrio</taxon>
    </lineage>
</organism>
<gene>
    <name evidence="10" type="ORF">HYS17_11655</name>
</gene>
<dbReference type="GO" id="GO:0071281">
    <property type="term" value="P:cellular response to iron ion"/>
    <property type="evidence" value="ECO:0007669"/>
    <property type="project" value="UniProtKB-ARBA"/>
</dbReference>
<dbReference type="Proteomes" id="UP000595362">
    <property type="component" value="Chromosome"/>
</dbReference>
<keyword evidence="7 9" id="KW-0472">Membrane</keyword>
<dbReference type="InterPro" id="IPR037294">
    <property type="entry name" value="ABC_BtuC-like"/>
</dbReference>
<feature type="transmembrane region" description="Helical" evidence="9">
    <location>
        <begin position="187"/>
        <end position="214"/>
    </location>
</feature>
<evidence type="ECO:0000256" key="7">
    <source>
        <dbReference type="ARBA" id="ARBA00023136"/>
    </source>
</evidence>
<feature type="transmembrane region" description="Helical" evidence="9">
    <location>
        <begin position="41"/>
        <end position="59"/>
    </location>
</feature>
<dbReference type="PANTHER" id="PTHR30477">
    <property type="entry name" value="ABC-TRANSPORTER METAL-BINDING PROTEIN"/>
    <property type="match status" value="1"/>
</dbReference>
<accession>A0A7T5UHL9</accession>
<name>A0A7T5UHL9_9BACT</name>
<feature type="transmembrane region" description="Helical" evidence="9">
    <location>
        <begin position="137"/>
        <end position="157"/>
    </location>
</feature>
<evidence type="ECO:0000256" key="2">
    <source>
        <dbReference type="ARBA" id="ARBA00008034"/>
    </source>
</evidence>
<feature type="transmembrane region" description="Helical" evidence="9">
    <location>
        <begin position="98"/>
        <end position="117"/>
    </location>
</feature>
<feature type="transmembrane region" description="Helical" evidence="9">
    <location>
        <begin position="253"/>
        <end position="275"/>
    </location>
</feature>
<reference evidence="10 11" key="1">
    <citation type="submission" date="2020-07" db="EMBL/GenBank/DDBJ databases">
        <title>Huge and variable diversity of episymbiotic CPR bacteria and DPANN archaea in groundwater ecosystems.</title>
        <authorList>
            <person name="He C.Y."/>
            <person name="Keren R."/>
            <person name="Whittaker M."/>
            <person name="Farag I.F."/>
            <person name="Doudna J."/>
            <person name="Cate J.H.D."/>
            <person name="Banfield J.F."/>
        </authorList>
    </citation>
    <scope>NUCLEOTIDE SEQUENCE [LARGE SCALE GENOMIC DNA]</scope>
    <source>
        <strain evidence="10">NC_groundwater_70_Ag_B-0.1um_54_66</strain>
    </source>
</reference>
<feature type="transmembrane region" description="Helical" evidence="9">
    <location>
        <begin position="226"/>
        <end position="247"/>
    </location>
</feature>
<protein>
    <submittedName>
        <fullName evidence="10">Metal ABC transporter permease</fullName>
    </submittedName>
</protein>